<dbReference type="InterPro" id="IPR005835">
    <property type="entry name" value="NTP_transferase_dom"/>
</dbReference>
<dbReference type="EC" id="2.7.7.13" evidence="2"/>
<comment type="similarity">
    <text evidence="1 8">Belongs to the mannose-6-phosphate isomerase type 2 family.</text>
</comment>
<protein>
    <recommendedName>
        <fullName evidence="2">mannose-1-phosphate guanylyltransferase</fullName>
        <ecNumber evidence="2">2.7.7.13</ecNumber>
    </recommendedName>
</protein>
<dbReference type="GO" id="GO:0009298">
    <property type="term" value="P:GDP-mannose biosynthetic process"/>
    <property type="evidence" value="ECO:0007669"/>
    <property type="project" value="TreeGrafter"/>
</dbReference>
<comment type="caution">
    <text evidence="12">The sequence shown here is derived from an EMBL/GenBank/DDBJ whole genome shotgun (WGS) entry which is preliminary data.</text>
</comment>
<dbReference type="NCBIfam" id="TIGR01479">
    <property type="entry name" value="GMP_PMI"/>
    <property type="match status" value="1"/>
</dbReference>
<dbReference type="InterPro" id="IPR051161">
    <property type="entry name" value="Mannose-6P_isomerase_type2"/>
</dbReference>
<feature type="domain" description="Mannose-6-phosphate isomerase type II C-terminal" evidence="10">
    <location>
        <begin position="328"/>
        <end position="442"/>
    </location>
</feature>
<evidence type="ECO:0000259" key="11">
    <source>
        <dbReference type="Pfam" id="PF22640"/>
    </source>
</evidence>
<evidence type="ECO:0000259" key="10">
    <source>
        <dbReference type="Pfam" id="PF01050"/>
    </source>
</evidence>
<evidence type="ECO:0000256" key="8">
    <source>
        <dbReference type="RuleBase" id="RU004190"/>
    </source>
</evidence>
<evidence type="ECO:0000256" key="7">
    <source>
        <dbReference type="ARBA" id="ARBA00047343"/>
    </source>
</evidence>
<dbReference type="GO" id="GO:0004475">
    <property type="term" value="F:mannose-1-phosphate guanylyltransferase (GTP) activity"/>
    <property type="evidence" value="ECO:0007669"/>
    <property type="project" value="UniProtKB-EC"/>
</dbReference>
<dbReference type="SUPFAM" id="SSF51182">
    <property type="entry name" value="RmlC-like cupins"/>
    <property type="match status" value="1"/>
</dbReference>
<evidence type="ECO:0000256" key="3">
    <source>
        <dbReference type="ARBA" id="ARBA00022679"/>
    </source>
</evidence>
<gene>
    <name evidence="12" type="ORF">ENP88_01610</name>
</gene>
<dbReference type="PANTHER" id="PTHR46390:SF1">
    <property type="entry name" value="MANNOSE-1-PHOSPHATE GUANYLYLTRANSFERASE"/>
    <property type="match status" value="1"/>
</dbReference>
<comment type="catalytic activity">
    <reaction evidence="7">
        <text>alpha-D-mannose 1-phosphate + GTP + H(+) = GDP-alpha-D-mannose + diphosphate</text>
        <dbReference type="Rhea" id="RHEA:15229"/>
        <dbReference type="ChEBI" id="CHEBI:15378"/>
        <dbReference type="ChEBI" id="CHEBI:33019"/>
        <dbReference type="ChEBI" id="CHEBI:37565"/>
        <dbReference type="ChEBI" id="CHEBI:57527"/>
        <dbReference type="ChEBI" id="CHEBI:58409"/>
        <dbReference type="EC" id="2.7.7.13"/>
    </reaction>
</comment>
<dbReference type="InterPro" id="IPR049577">
    <property type="entry name" value="GMPP_N"/>
</dbReference>
<proteinExistence type="inferred from homology"/>
<dbReference type="InterPro" id="IPR029044">
    <property type="entry name" value="Nucleotide-diphossugar_trans"/>
</dbReference>
<dbReference type="PANTHER" id="PTHR46390">
    <property type="entry name" value="MANNOSE-1-PHOSPHATE GUANYLYLTRANSFERASE"/>
    <property type="match status" value="1"/>
</dbReference>
<evidence type="ECO:0000256" key="5">
    <source>
        <dbReference type="ARBA" id="ARBA00022741"/>
    </source>
</evidence>
<feature type="domain" description="Nucleotidyl transferase" evidence="9">
    <location>
        <begin position="2"/>
        <end position="263"/>
    </location>
</feature>
<dbReference type="InterPro" id="IPR014710">
    <property type="entry name" value="RmlC-like_jellyroll"/>
</dbReference>
<dbReference type="InterPro" id="IPR011051">
    <property type="entry name" value="RmlC_Cupin_sf"/>
</dbReference>
<dbReference type="InterPro" id="IPR001538">
    <property type="entry name" value="Man6P_isomerase-2_C"/>
</dbReference>
<dbReference type="Pfam" id="PF01050">
    <property type="entry name" value="MannoseP_isomer"/>
    <property type="match status" value="1"/>
</dbReference>
<keyword evidence="12" id="KW-0413">Isomerase</keyword>
<dbReference type="Pfam" id="PF22640">
    <property type="entry name" value="ManC_GMP_beta-helix"/>
    <property type="match status" value="1"/>
</dbReference>
<dbReference type="AlphaFoldDB" id="A0A7J2TH21"/>
<evidence type="ECO:0000256" key="2">
    <source>
        <dbReference type="ARBA" id="ARBA00012387"/>
    </source>
</evidence>
<keyword evidence="6" id="KW-0342">GTP-binding</keyword>
<dbReference type="GO" id="GO:0000271">
    <property type="term" value="P:polysaccharide biosynthetic process"/>
    <property type="evidence" value="ECO:0007669"/>
    <property type="project" value="InterPro"/>
</dbReference>
<dbReference type="GO" id="GO:0016853">
    <property type="term" value="F:isomerase activity"/>
    <property type="evidence" value="ECO:0007669"/>
    <property type="project" value="UniProtKB-KW"/>
</dbReference>
<keyword evidence="3 12" id="KW-0808">Transferase</keyword>
<keyword evidence="5" id="KW-0547">Nucleotide-binding</keyword>
<name>A0A7J2TH21_ARCFL</name>
<dbReference type="CDD" id="cd02213">
    <property type="entry name" value="cupin_PMI_typeII_C"/>
    <property type="match status" value="1"/>
</dbReference>
<accession>A0A7J2TH21</accession>
<dbReference type="Gene3D" id="3.90.550.10">
    <property type="entry name" value="Spore Coat Polysaccharide Biosynthesis Protein SpsA, Chain A"/>
    <property type="match status" value="1"/>
</dbReference>
<dbReference type="InterPro" id="IPR054566">
    <property type="entry name" value="ManC/GMP-like_b-helix"/>
</dbReference>
<dbReference type="SUPFAM" id="SSF53448">
    <property type="entry name" value="Nucleotide-diphospho-sugar transferases"/>
    <property type="match status" value="1"/>
</dbReference>
<organism evidence="12">
    <name type="scientific">Archaeoglobus fulgidus</name>
    <dbReference type="NCBI Taxonomy" id="2234"/>
    <lineage>
        <taxon>Archaea</taxon>
        <taxon>Methanobacteriati</taxon>
        <taxon>Methanobacteriota</taxon>
        <taxon>Archaeoglobi</taxon>
        <taxon>Archaeoglobales</taxon>
        <taxon>Archaeoglobaceae</taxon>
        <taxon>Archaeoglobus</taxon>
    </lineage>
</organism>
<dbReference type="CDD" id="cd02509">
    <property type="entry name" value="GDP-M1P_Guanylyltransferase"/>
    <property type="match status" value="1"/>
</dbReference>
<dbReference type="InterPro" id="IPR006375">
    <property type="entry name" value="Man1P_GuaTrfase/Man6P_Isoase"/>
</dbReference>
<feature type="domain" description="MannoseP isomerase/GMP-like beta-helix" evidence="11">
    <location>
        <begin position="271"/>
        <end position="324"/>
    </location>
</feature>
<evidence type="ECO:0000256" key="6">
    <source>
        <dbReference type="ARBA" id="ARBA00023134"/>
    </source>
</evidence>
<dbReference type="Gene3D" id="2.60.120.10">
    <property type="entry name" value="Jelly Rolls"/>
    <property type="match status" value="1"/>
</dbReference>
<evidence type="ECO:0000259" key="9">
    <source>
        <dbReference type="Pfam" id="PF00483"/>
    </source>
</evidence>
<evidence type="ECO:0000256" key="4">
    <source>
        <dbReference type="ARBA" id="ARBA00022695"/>
    </source>
</evidence>
<sequence>MKTVILAGGKGTRLWPLSRETMPKQFLKIFGNSLFQKTVQRAFIFSKPDEIFVVTNKEYKFRVLDDLEEIGVRIPDENLILEPKAMNTLPAICLAVKNGVNGKFAVLPSDHIVEVNENYISAFKVAEKVSDEYLVTFGIKPTKPHTGYGYIKPGERIGDAFKVDDFKEKPNSELAKRYVEMGYLWNSGMFVFDSRVFLEELEKHAPDMLEILEKGEKAYDKVREISIDYGLLEKSNKVAVVPMETRWSDVGNFDAIYDLWEKDPDGNAVNGEAICMDARNNLIISQKLAVLAGVEDLIVVNTDDALLVARRGKGEVVKKVYEKLQKEGDRRAEMHRTAYRPWGSYKMIEEGQGYRVKRLIIKPKKRISLQRHYHRSEHWVVVRGTARITVDGKEILLRSGESTFVPAGAIHRIENPGKIPLEIIEIQIGEYIEEDDIERFEDDFGRC</sequence>
<keyword evidence="4 12" id="KW-0548">Nucleotidyltransferase</keyword>
<evidence type="ECO:0000256" key="1">
    <source>
        <dbReference type="ARBA" id="ARBA00006115"/>
    </source>
</evidence>
<dbReference type="FunFam" id="2.60.120.10:FF:000032">
    <property type="entry name" value="Mannose-1-phosphate guanylyltransferase/mannose-6-phosphate isomerase"/>
    <property type="match status" value="1"/>
</dbReference>
<evidence type="ECO:0000313" key="12">
    <source>
        <dbReference type="EMBL" id="HEH34857.1"/>
    </source>
</evidence>
<dbReference type="GO" id="GO:0005525">
    <property type="term" value="F:GTP binding"/>
    <property type="evidence" value="ECO:0007669"/>
    <property type="project" value="UniProtKB-KW"/>
</dbReference>
<reference evidence="12" key="1">
    <citation type="journal article" date="2020" name="mSystems">
        <title>Genome- and Community-Level Interaction Insights into Carbon Utilization and Element Cycling Functions of Hydrothermarchaeota in Hydrothermal Sediment.</title>
        <authorList>
            <person name="Zhou Z."/>
            <person name="Liu Y."/>
            <person name="Xu W."/>
            <person name="Pan J."/>
            <person name="Luo Z.H."/>
            <person name="Li M."/>
        </authorList>
    </citation>
    <scope>NUCLEOTIDE SEQUENCE [LARGE SCALE GENOMIC DNA]</scope>
    <source>
        <strain evidence="12">SpSt-26</strain>
    </source>
</reference>
<dbReference type="EMBL" id="DSLA01000028">
    <property type="protein sequence ID" value="HEH34857.1"/>
    <property type="molecule type" value="Genomic_DNA"/>
</dbReference>
<dbReference type="FunFam" id="3.90.550.10:FF:000046">
    <property type="entry name" value="Mannose-1-phosphate guanylyltransferase (GDP)"/>
    <property type="match status" value="1"/>
</dbReference>
<dbReference type="Pfam" id="PF00483">
    <property type="entry name" value="NTP_transferase"/>
    <property type="match status" value="1"/>
</dbReference>